<accession>A0ABR0B527</accession>
<gene>
    <name evidence="2" type="ORF">OUZ56_028804</name>
</gene>
<name>A0ABR0B527_9CRUS</name>
<dbReference type="EMBL" id="JAOYFB010000040">
    <property type="protein sequence ID" value="KAK4036765.1"/>
    <property type="molecule type" value="Genomic_DNA"/>
</dbReference>
<sequence>MQDNAYHTTIRQTLDPSKFFLRWIVTRHPLNGTPTISSLIVCFINMSTPEMTLSLEIVFLLWFCSPLLFFVTFMV</sequence>
<keyword evidence="1" id="KW-0812">Transmembrane</keyword>
<evidence type="ECO:0000313" key="2">
    <source>
        <dbReference type="EMBL" id="KAK4036765.1"/>
    </source>
</evidence>
<dbReference type="Proteomes" id="UP001234178">
    <property type="component" value="Unassembled WGS sequence"/>
</dbReference>
<proteinExistence type="predicted"/>
<keyword evidence="1" id="KW-0472">Membrane</keyword>
<feature type="transmembrane region" description="Helical" evidence="1">
    <location>
        <begin position="53"/>
        <end position="74"/>
    </location>
</feature>
<comment type="caution">
    <text evidence="2">The sequence shown here is derived from an EMBL/GenBank/DDBJ whole genome shotgun (WGS) entry which is preliminary data.</text>
</comment>
<keyword evidence="1" id="KW-1133">Transmembrane helix</keyword>
<evidence type="ECO:0000256" key="1">
    <source>
        <dbReference type="SAM" id="Phobius"/>
    </source>
</evidence>
<reference evidence="2 3" key="1">
    <citation type="journal article" date="2023" name="Nucleic Acids Res.">
        <title>The hologenome of Daphnia magna reveals possible DNA methylation and microbiome-mediated evolution of the host genome.</title>
        <authorList>
            <person name="Chaturvedi A."/>
            <person name="Li X."/>
            <person name="Dhandapani V."/>
            <person name="Marshall H."/>
            <person name="Kissane S."/>
            <person name="Cuenca-Cambronero M."/>
            <person name="Asole G."/>
            <person name="Calvet F."/>
            <person name="Ruiz-Romero M."/>
            <person name="Marangio P."/>
            <person name="Guigo R."/>
            <person name="Rago D."/>
            <person name="Mirbahai L."/>
            <person name="Eastwood N."/>
            <person name="Colbourne J.K."/>
            <person name="Zhou J."/>
            <person name="Mallon E."/>
            <person name="Orsini L."/>
        </authorList>
    </citation>
    <scope>NUCLEOTIDE SEQUENCE [LARGE SCALE GENOMIC DNA]</scope>
    <source>
        <strain evidence="2">LRV0_1</strain>
    </source>
</reference>
<evidence type="ECO:0000313" key="3">
    <source>
        <dbReference type="Proteomes" id="UP001234178"/>
    </source>
</evidence>
<protein>
    <submittedName>
        <fullName evidence="2">Uncharacterized protein</fullName>
    </submittedName>
</protein>
<keyword evidence="3" id="KW-1185">Reference proteome</keyword>
<organism evidence="2 3">
    <name type="scientific">Daphnia magna</name>
    <dbReference type="NCBI Taxonomy" id="35525"/>
    <lineage>
        <taxon>Eukaryota</taxon>
        <taxon>Metazoa</taxon>
        <taxon>Ecdysozoa</taxon>
        <taxon>Arthropoda</taxon>
        <taxon>Crustacea</taxon>
        <taxon>Branchiopoda</taxon>
        <taxon>Diplostraca</taxon>
        <taxon>Cladocera</taxon>
        <taxon>Anomopoda</taxon>
        <taxon>Daphniidae</taxon>
        <taxon>Daphnia</taxon>
    </lineage>
</organism>